<dbReference type="Gene3D" id="2.60.40.10">
    <property type="entry name" value="Immunoglobulins"/>
    <property type="match status" value="1"/>
</dbReference>
<dbReference type="Gene3D" id="3.60.60.10">
    <property type="entry name" value="Penicillin V Acylase, Chain A"/>
    <property type="match status" value="1"/>
</dbReference>
<dbReference type="EMBL" id="CABWIC010000030">
    <property type="protein sequence ID" value="VWM01236.1"/>
    <property type="molecule type" value="Genomic_DNA"/>
</dbReference>
<dbReference type="Pfam" id="PF03577">
    <property type="entry name" value="Peptidase_C69"/>
    <property type="match status" value="1"/>
</dbReference>
<dbReference type="GO" id="GO:0005975">
    <property type="term" value="P:carbohydrate metabolic process"/>
    <property type="evidence" value="ECO:0007669"/>
    <property type="project" value="UniProtKB-ARBA"/>
</dbReference>
<dbReference type="AlphaFoldDB" id="A0A5K1JD11"/>
<protein>
    <submittedName>
        <fullName evidence="3">Dipeptidase A</fullName>
        <ecNumber evidence="3">3.4.-.-</ecNumber>
    </submittedName>
</protein>
<keyword evidence="3" id="KW-0378">Hydrolase</keyword>
<dbReference type="InterPro" id="IPR005322">
    <property type="entry name" value="Peptidase_C69"/>
</dbReference>
<dbReference type="GO" id="GO:0070004">
    <property type="term" value="F:cysteine-type exopeptidase activity"/>
    <property type="evidence" value="ECO:0007669"/>
    <property type="project" value="InterPro"/>
</dbReference>
<proteinExistence type="predicted"/>
<dbReference type="PANTHER" id="PTHR12994">
    <property type="entry name" value="SECERNIN"/>
    <property type="match status" value="1"/>
</dbReference>
<feature type="region of interest" description="Disordered" evidence="1">
    <location>
        <begin position="642"/>
        <end position="674"/>
    </location>
</feature>
<sequence>MRAPFSNGGGSWLKRAACGFAVGAALLTTAPLNALACTQVWVPNQFTANGDRYVGRSEDYASRHVKIFGIQEPQKNTRYTSDESGFDWTSDKTSYRYTYVRDHPSDWNDRYDAYSEAGINEHGVSCSATLTTNYNAGIKKVDPSTDTGIGEYTYAGVILGESKTAREGVELLGRLIDEQGASGRDQITISDPNETWLFCALSGHQWVAYIMPKDQVSVNPNMGNLRFKIDLDDTKTCLHSKGLLSVPEEAGLLKTFEDGTPDIASTYGVSDADHSSGTTTRYVQGRHYFDAPLAADRYTVVPGKGVINLTEPTQFFTPGRGGWTTNEILRSLATRGEGTDVDANKDAAFGAIGNSRTVESHMFQIRDGLTADIATVQWEALSRTEFSVFVPLYSALLTEVSPYFSDLSCDASHQGPGQKDNVEWAMKEEPENSLSFVLMDINTLAYNNRSTMAAGTRAYLDALQAQIIAQQDAVDGVMKNTPAEGRTALANKAQMAVVEQTYLKCDKLLDEMRAYINAGDFSKPFTPSDLNAEGNGLVDRLAYADAIIAPTITQQPAGATYEQGAKAVDLTVAAASASGAGELSYEWFNKVGDDLVSTGVKTAIFSVDTSKVGEFAYLCRVANDQGLAVDSNVAVVTVKAPAAPADPKPEPPATTPDTSKPSKRPGSGLPQTGDPLSLVAVSACALAGAGAIGYGVRSKRRNLHGEE</sequence>
<dbReference type="Proteomes" id="UP000405524">
    <property type="component" value="Unassembled WGS sequence"/>
</dbReference>
<evidence type="ECO:0000313" key="4">
    <source>
        <dbReference type="Proteomes" id="UP000405524"/>
    </source>
</evidence>
<feature type="signal peptide" evidence="2">
    <location>
        <begin position="1"/>
        <end position="36"/>
    </location>
</feature>
<evidence type="ECO:0000256" key="1">
    <source>
        <dbReference type="SAM" id="MobiDB-lite"/>
    </source>
</evidence>
<accession>A0A5K1JD11</accession>
<dbReference type="GO" id="GO:0006508">
    <property type="term" value="P:proteolysis"/>
    <property type="evidence" value="ECO:0007669"/>
    <property type="project" value="InterPro"/>
</dbReference>
<gene>
    <name evidence="3" type="primary">pepDA</name>
    <name evidence="3" type="ORF">JKKLCJKK_01205</name>
</gene>
<dbReference type="GeneID" id="77466201"/>
<dbReference type="RefSeq" id="WP_152063750.1">
    <property type="nucleotide sequence ID" value="NZ_CABWIC010000030.1"/>
</dbReference>
<feature type="compositionally biased region" description="Pro residues" evidence="1">
    <location>
        <begin position="644"/>
        <end position="654"/>
    </location>
</feature>
<dbReference type="PANTHER" id="PTHR12994:SF17">
    <property type="entry name" value="LD30995P"/>
    <property type="match status" value="1"/>
</dbReference>
<feature type="chain" id="PRO_5023883193" evidence="2">
    <location>
        <begin position="37"/>
        <end position="707"/>
    </location>
</feature>
<name>A0A5K1JD11_9ACTN</name>
<dbReference type="GO" id="GO:0016805">
    <property type="term" value="F:dipeptidase activity"/>
    <property type="evidence" value="ECO:0007669"/>
    <property type="project" value="InterPro"/>
</dbReference>
<evidence type="ECO:0000313" key="3">
    <source>
        <dbReference type="EMBL" id="VWM01236.1"/>
    </source>
</evidence>
<reference evidence="3 4" key="1">
    <citation type="submission" date="2019-10" db="EMBL/GenBank/DDBJ databases">
        <authorList>
            <person name="Wolf R A."/>
        </authorList>
    </citation>
    <scope>NUCLEOTIDE SEQUENCE [LARGE SCALE GENOMIC DNA]</scope>
    <source>
        <strain evidence="3">Collinsella_intestinalis_DSM_13632</strain>
    </source>
</reference>
<keyword evidence="2" id="KW-0732">Signal</keyword>
<dbReference type="OrthoDB" id="9764088at2"/>
<evidence type="ECO:0000256" key="2">
    <source>
        <dbReference type="SAM" id="SignalP"/>
    </source>
</evidence>
<dbReference type="InterPro" id="IPR013783">
    <property type="entry name" value="Ig-like_fold"/>
</dbReference>
<organism evidence="3 4">
    <name type="scientific">Collinsella intestinalis</name>
    <dbReference type="NCBI Taxonomy" id="147207"/>
    <lineage>
        <taxon>Bacteria</taxon>
        <taxon>Bacillati</taxon>
        <taxon>Actinomycetota</taxon>
        <taxon>Coriobacteriia</taxon>
        <taxon>Coriobacteriales</taxon>
        <taxon>Coriobacteriaceae</taxon>
        <taxon>Collinsella</taxon>
    </lineage>
</organism>
<dbReference type="EC" id="3.4.-.-" evidence="3"/>